<dbReference type="AlphaFoldDB" id="A0A8D8Z1S3"/>
<evidence type="ECO:0000313" key="3">
    <source>
        <dbReference type="EMBL" id="CAG6738376.1"/>
    </source>
</evidence>
<proteinExistence type="predicted"/>
<evidence type="ECO:0000256" key="2">
    <source>
        <dbReference type="SAM" id="SignalP"/>
    </source>
</evidence>
<sequence>MESLTTIFGLSVMLFATILVWAEHTTLFPSIDDQVNVEMEAFDLLCEGGHIREILMDRITRILKEDYERGRPEYNATHESNDTMYFNESHHPIYLKKDNSLPQRVLDGVFKEALFLGTNESKSEMKKHIKEELSNGTLTEVEVDNVLHMMVDKMREKTTDELKKYIDELVSGVINNKMAKGKQKQKKGKKGKQNNRKQPPSNKR</sequence>
<reference evidence="3" key="1">
    <citation type="submission" date="2021-05" db="EMBL/GenBank/DDBJ databases">
        <authorList>
            <person name="Alioto T."/>
            <person name="Alioto T."/>
            <person name="Gomez Garrido J."/>
        </authorList>
    </citation>
    <scope>NUCLEOTIDE SEQUENCE</scope>
</reference>
<protein>
    <submittedName>
        <fullName evidence="3">Uncharacterized protein</fullName>
    </submittedName>
</protein>
<feature type="region of interest" description="Disordered" evidence="1">
    <location>
        <begin position="174"/>
        <end position="204"/>
    </location>
</feature>
<accession>A0A8D8Z1S3</accession>
<name>A0A8D8Z1S3_9HEMI</name>
<feature type="compositionally biased region" description="Basic residues" evidence="1">
    <location>
        <begin position="179"/>
        <end position="195"/>
    </location>
</feature>
<dbReference type="EMBL" id="HBUF01407541">
    <property type="protein sequence ID" value="CAG6738376.1"/>
    <property type="molecule type" value="Transcribed_RNA"/>
</dbReference>
<keyword evidence="2" id="KW-0732">Signal</keyword>
<feature type="chain" id="PRO_5034500500" evidence="2">
    <location>
        <begin position="23"/>
        <end position="204"/>
    </location>
</feature>
<evidence type="ECO:0000256" key="1">
    <source>
        <dbReference type="SAM" id="MobiDB-lite"/>
    </source>
</evidence>
<feature type="signal peptide" evidence="2">
    <location>
        <begin position="1"/>
        <end position="22"/>
    </location>
</feature>
<organism evidence="3">
    <name type="scientific">Cacopsylla melanoneura</name>
    <dbReference type="NCBI Taxonomy" id="428564"/>
    <lineage>
        <taxon>Eukaryota</taxon>
        <taxon>Metazoa</taxon>
        <taxon>Ecdysozoa</taxon>
        <taxon>Arthropoda</taxon>
        <taxon>Hexapoda</taxon>
        <taxon>Insecta</taxon>
        <taxon>Pterygota</taxon>
        <taxon>Neoptera</taxon>
        <taxon>Paraneoptera</taxon>
        <taxon>Hemiptera</taxon>
        <taxon>Sternorrhyncha</taxon>
        <taxon>Psylloidea</taxon>
        <taxon>Psyllidae</taxon>
        <taxon>Psyllinae</taxon>
        <taxon>Cacopsylla</taxon>
    </lineage>
</organism>